<comment type="caution">
    <text evidence="3">The sequence shown here is derived from an EMBL/GenBank/DDBJ whole genome shotgun (WGS) entry which is preliminary data.</text>
</comment>
<reference evidence="3 4" key="1">
    <citation type="submission" date="2017-10" db="EMBL/GenBank/DDBJ databases">
        <title>Two draft genome sequences of Pusillimonas sp. strains isolated from a nitrate- and radionuclide-contaminated groundwater in Russia.</title>
        <authorList>
            <person name="Grouzdev D.S."/>
            <person name="Tourova T.P."/>
            <person name="Goeva M.A."/>
            <person name="Babich T.L."/>
            <person name="Sokolova D.S."/>
            <person name="Abdullin R."/>
            <person name="Poltaraus A.B."/>
            <person name="Toshchakov S.V."/>
            <person name="Nazina T.N."/>
        </authorList>
    </citation>
    <scope>NUCLEOTIDE SEQUENCE [LARGE SCALE GENOMIC DNA]</scope>
    <source>
        <strain evidence="3 4">JR1/69-2-13</strain>
    </source>
</reference>
<keyword evidence="1" id="KW-0732">Signal</keyword>
<accession>A0A2N4UBP7</accession>
<evidence type="ECO:0000313" key="4">
    <source>
        <dbReference type="Proteomes" id="UP000234328"/>
    </source>
</evidence>
<dbReference type="AlphaFoldDB" id="A0A2N4UBP7"/>
<dbReference type="PANTHER" id="PTHR30535">
    <property type="entry name" value="VITAMIN B12-BINDING PROTEIN"/>
    <property type="match status" value="1"/>
</dbReference>
<dbReference type="InterPro" id="IPR050902">
    <property type="entry name" value="ABC_Transporter_SBP"/>
</dbReference>
<dbReference type="SUPFAM" id="SSF53807">
    <property type="entry name" value="Helical backbone' metal receptor"/>
    <property type="match status" value="1"/>
</dbReference>
<protein>
    <submittedName>
        <fullName evidence="3">Cobalamin-binding protein</fullName>
    </submittedName>
</protein>
<dbReference type="GO" id="GO:0071281">
    <property type="term" value="P:cellular response to iron ion"/>
    <property type="evidence" value="ECO:0007669"/>
    <property type="project" value="TreeGrafter"/>
</dbReference>
<proteinExistence type="predicted"/>
<feature type="chain" id="PRO_5014801271" evidence="1">
    <location>
        <begin position="40"/>
        <end position="323"/>
    </location>
</feature>
<keyword evidence="4" id="KW-1185">Reference proteome</keyword>
<feature type="domain" description="Fe/B12 periplasmic-binding" evidence="2">
    <location>
        <begin position="73"/>
        <end position="323"/>
    </location>
</feature>
<name>A0A2N4UBP7_9BURK</name>
<dbReference type="EMBL" id="PDNV01000013">
    <property type="protein sequence ID" value="PLC52422.1"/>
    <property type="molecule type" value="Genomic_DNA"/>
</dbReference>
<evidence type="ECO:0000313" key="3">
    <source>
        <dbReference type="EMBL" id="PLC52422.1"/>
    </source>
</evidence>
<sequence>MFLSGCSQLTAQAGEQIKVAARSRAIVPLMHACSLAALAALTALAFNAPAAAAGDTATANATANATAHAAPVRAITLTPHITELIFAAGAGDRIVATVTSSDYPATALAIPRIGDGVNISIEKALSFRPDLVVAWQASAAAVTLAPAMARLHIPLLYSAPRSLADIPGEVRRFGALFETQGIAETAAQELSIRLQGLETRYAGRERVAVFMEIGANPVYTLGNDPLLNDALRICGAHNVYADAFIAAPQVSAESVLVAQPAVIITSAIDHEALQAATARWAALRLPAALKGHVYGIDPDKLFRPGPRLIDAVEELCRYIDKSR</sequence>
<dbReference type="PANTHER" id="PTHR30535:SF34">
    <property type="entry name" value="MOLYBDATE-BINDING PROTEIN MOLA"/>
    <property type="match status" value="1"/>
</dbReference>
<gene>
    <name evidence="3" type="ORF">CR155_18135</name>
</gene>
<dbReference type="Pfam" id="PF01497">
    <property type="entry name" value="Peripla_BP_2"/>
    <property type="match status" value="1"/>
</dbReference>
<feature type="signal peptide" evidence="1">
    <location>
        <begin position="1"/>
        <end position="39"/>
    </location>
</feature>
<dbReference type="InterPro" id="IPR002491">
    <property type="entry name" value="ABC_transptr_periplasmic_BD"/>
</dbReference>
<dbReference type="Gene3D" id="3.40.50.1980">
    <property type="entry name" value="Nitrogenase molybdenum iron protein domain"/>
    <property type="match status" value="2"/>
</dbReference>
<evidence type="ECO:0000259" key="2">
    <source>
        <dbReference type="PROSITE" id="PS50983"/>
    </source>
</evidence>
<organism evidence="3 4">
    <name type="scientific">Pollutimonas nitritireducens</name>
    <dbReference type="NCBI Taxonomy" id="2045209"/>
    <lineage>
        <taxon>Bacteria</taxon>
        <taxon>Pseudomonadati</taxon>
        <taxon>Pseudomonadota</taxon>
        <taxon>Betaproteobacteria</taxon>
        <taxon>Burkholderiales</taxon>
        <taxon>Alcaligenaceae</taxon>
        <taxon>Pollutimonas</taxon>
    </lineage>
</organism>
<evidence type="ECO:0000256" key="1">
    <source>
        <dbReference type="SAM" id="SignalP"/>
    </source>
</evidence>
<dbReference type="PROSITE" id="PS50983">
    <property type="entry name" value="FE_B12_PBP"/>
    <property type="match status" value="1"/>
</dbReference>
<dbReference type="Proteomes" id="UP000234328">
    <property type="component" value="Unassembled WGS sequence"/>
</dbReference>
<dbReference type="CDD" id="cd01144">
    <property type="entry name" value="BtuF"/>
    <property type="match status" value="1"/>
</dbReference>